<keyword evidence="1" id="KW-0808">Transferase</keyword>
<evidence type="ECO:0000313" key="2">
    <source>
        <dbReference type="Proteomes" id="UP000001091"/>
    </source>
</evidence>
<sequence>MIYGICGKKRTGKDTVSQFVLDNYQNVEAIALADEIKSILRNGMSASGNRYLRELSKTNPFYSGDREAPLLMSNECARMVFANGIESLTKRGYWLNNADIIAYEICQTNKHPWTIRRLMQVFGTDIVCNENDSVWTDIVLKKILKSDKDHFIITDVRQKHEYKYLSKFGTKFVFIERDTGEDDSHSTEKGLKPQPTDIIILNNGTLGELKTNVLNVFNF</sequence>
<dbReference type="InterPro" id="IPR048444">
    <property type="entry name" value="DNMK"/>
</dbReference>
<accession>D9ICP4</accession>
<dbReference type="InterPro" id="IPR027417">
    <property type="entry name" value="P-loop_NTPase"/>
</dbReference>
<dbReference type="KEGG" id="vg:9712924"/>
<gene>
    <name evidence="1" type="primary">1</name>
    <name evidence="1" type="ORF">RB16p183</name>
</gene>
<dbReference type="Gene3D" id="1.10.238.70">
    <property type="match status" value="1"/>
</dbReference>
<keyword evidence="2" id="KW-1185">Reference proteome</keyword>
<reference evidence="1 2" key="1">
    <citation type="journal article" date="2010" name="Virol. J.">
        <title>Genomes of the T4-related bacteriophages as windows on microbial genome evolution.</title>
        <authorList>
            <person name="Petrov V.M."/>
            <person name="Ratnayaka S."/>
            <person name="Nolan J.M."/>
            <person name="Miller E.S."/>
            <person name="Karam J.D."/>
        </authorList>
    </citation>
    <scope>NUCLEOTIDE SEQUENCE [LARGE SCALE GENOMIC DNA]</scope>
</reference>
<dbReference type="Gene3D" id="3.40.50.300">
    <property type="entry name" value="P-loop containing nucleotide triphosphate hydrolases"/>
    <property type="match status" value="1"/>
</dbReference>
<dbReference type="SUPFAM" id="SSF52540">
    <property type="entry name" value="P-loop containing nucleoside triphosphate hydrolases"/>
    <property type="match status" value="1"/>
</dbReference>
<dbReference type="GeneID" id="9712924"/>
<dbReference type="GO" id="GO:0016301">
    <property type="term" value="F:kinase activity"/>
    <property type="evidence" value="ECO:0007669"/>
    <property type="project" value="UniProtKB-KW"/>
</dbReference>
<dbReference type="InterPro" id="IPR023191">
    <property type="entry name" value="DNMP_kinase_N"/>
</dbReference>
<protein>
    <submittedName>
        <fullName evidence="1">Gp1 dNMP kinase</fullName>
    </submittedName>
</protein>
<organism evidence="1 2">
    <name type="scientific">Escherichia phage RB16</name>
    <dbReference type="NCBI Taxonomy" id="2681599"/>
    <lineage>
        <taxon>Viruses</taxon>
        <taxon>Duplodnaviria</taxon>
        <taxon>Heunggongvirae</taxon>
        <taxon>Uroviricota</taxon>
        <taxon>Caudoviricetes</taxon>
        <taxon>Pantevenvirales</taxon>
        <taxon>Straboviridae</taxon>
        <taxon>Pseudotevenvirus</taxon>
        <taxon>Pseudotevenvirus RB16</taxon>
    </lineage>
</organism>
<organismHost>
    <name type="scientific">Escherichia coli</name>
    <dbReference type="NCBI Taxonomy" id="562"/>
</organismHost>
<proteinExistence type="predicted"/>
<evidence type="ECO:0000313" key="1">
    <source>
        <dbReference type="EMBL" id="ADJ55487.1"/>
    </source>
</evidence>
<dbReference type="Proteomes" id="UP000001091">
    <property type="component" value="Segment"/>
</dbReference>
<keyword evidence="1" id="KW-0418">Kinase</keyword>
<dbReference type="RefSeq" id="YP_003858483.1">
    <property type="nucleotide sequence ID" value="NC_014467.1"/>
</dbReference>
<name>D9ICP4_BPRB1</name>
<dbReference type="Pfam" id="PF21448">
    <property type="entry name" value="DNMK"/>
    <property type="match status" value="1"/>
</dbReference>
<dbReference type="EMBL" id="HM134276">
    <property type="protein sequence ID" value="ADJ55487.1"/>
    <property type="molecule type" value="Genomic_DNA"/>
</dbReference>